<evidence type="ECO:0000259" key="8">
    <source>
        <dbReference type="PROSITE" id="PS51336"/>
    </source>
</evidence>
<dbReference type="PROSITE" id="PS51336">
    <property type="entry name" value="DM10"/>
    <property type="match status" value="3"/>
</dbReference>
<dbReference type="Gene3D" id="2.30.29.170">
    <property type="match status" value="3"/>
</dbReference>
<organism evidence="9 10">
    <name type="scientific">Perkinsus olseni</name>
    <name type="common">Perkinsus atlanticus</name>
    <dbReference type="NCBI Taxonomy" id="32597"/>
    <lineage>
        <taxon>Eukaryota</taxon>
        <taxon>Sar</taxon>
        <taxon>Alveolata</taxon>
        <taxon>Perkinsozoa</taxon>
        <taxon>Perkinsea</taxon>
        <taxon>Perkinsida</taxon>
        <taxon>Perkinsidae</taxon>
        <taxon>Perkinsus</taxon>
    </lineage>
</organism>
<feature type="compositionally biased region" description="Low complexity" evidence="7">
    <location>
        <begin position="1189"/>
        <end position="1211"/>
    </location>
</feature>
<evidence type="ECO:0000256" key="1">
    <source>
        <dbReference type="ARBA" id="ARBA00004138"/>
    </source>
</evidence>
<dbReference type="PANTHER" id="PTHR12086:SF9">
    <property type="entry name" value="EF-HAND DOMAIN-CONTAINING PROTEIN 1"/>
    <property type="match status" value="1"/>
</dbReference>
<dbReference type="InterPro" id="IPR006602">
    <property type="entry name" value="DM10_dom"/>
</dbReference>
<evidence type="ECO:0000256" key="5">
    <source>
        <dbReference type="ARBA" id="ARBA00023212"/>
    </source>
</evidence>
<dbReference type="GO" id="GO:0043014">
    <property type="term" value="F:alpha-tubulin binding"/>
    <property type="evidence" value="ECO:0007669"/>
    <property type="project" value="TreeGrafter"/>
</dbReference>
<feature type="domain" description="DM10" evidence="8">
    <location>
        <begin position="21"/>
        <end position="125"/>
    </location>
</feature>
<dbReference type="FunFam" id="2.30.29.170:FF:000002">
    <property type="entry name" value="EF-hand domain (C-terminal) containing 1"/>
    <property type="match status" value="1"/>
</dbReference>
<dbReference type="Pfam" id="PF12341">
    <property type="entry name" value="Mcl1_mid"/>
    <property type="match status" value="1"/>
</dbReference>
<feature type="region of interest" description="Disordered" evidence="7">
    <location>
        <begin position="1185"/>
        <end position="1271"/>
    </location>
</feature>
<dbReference type="PANTHER" id="PTHR12086">
    <property type="entry name" value="EF-HAND DOMAIN C-TERMINAL CONTAINING PROTEIN"/>
    <property type="match status" value="1"/>
</dbReference>
<evidence type="ECO:0000256" key="2">
    <source>
        <dbReference type="ARBA" id="ARBA00004245"/>
    </source>
</evidence>
<comment type="caution">
    <text evidence="9">The sequence shown here is derived from an EMBL/GenBank/DDBJ whole genome shotgun (WGS) entry which is preliminary data.</text>
</comment>
<evidence type="ECO:0000313" key="9">
    <source>
        <dbReference type="EMBL" id="KAF4716113.1"/>
    </source>
</evidence>
<protein>
    <submittedName>
        <fullName evidence="9">EF-hand domain (C-terminal) containing</fullName>
    </submittedName>
</protein>
<dbReference type="EMBL" id="JABANM010024510">
    <property type="protein sequence ID" value="KAF4716113.1"/>
    <property type="molecule type" value="Genomic_DNA"/>
</dbReference>
<feature type="compositionally biased region" description="Low complexity" evidence="7">
    <location>
        <begin position="574"/>
        <end position="596"/>
    </location>
</feature>
<feature type="compositionally biased region" description="Basic and acidic residues" evidence="7">
    <location>
        <begin position="1217"/>
        <end position="1239"/>
    </location>
</feature>
<dbReference type="InterPro" id="IPR040193">
    <property type="entry name" value="EFHC1/EFHC2/EFHB"/>
</dbReference>
<dbReference type="GO" id="GO:0007052">
    <property type="term" value="P:mitotic spindle organization"/>
    <property type="evidence" value="ECO:0007669"/>
    <property type="project" value="TreeGrafter"/>
</dbReference>
<dbReference type="AlphaFoldDB" id="A0A7J6R6C9"/>
<evidence type="ECO:0000256" key="4">
    <source>
        <dbReference type="ARBA" id="ARBA00022737"/>
    </source>
</evidence>
<evidence type="ECO:0000256" key="6">
    <source>
        <dbReference type="ARBA" id="ARBA00023273"/>
    </source>
</evidence>
<dbReference type="GO" id="GO:0072686">
    <property type="term" value="C:mitotic spindle"/>
    <property type="evidence" value="ECO:0007669"/>
    <property type="project" value="TreeGrafter"/>
</dbReference>
<dbReference type="FunFam" id="2.30.29.170:FF:000004">
    <property type="entry name" value="EF-hand domain containing 2"/>
    <property type="match status" value="1"/>
</dbReference>
<dbReference type="SMART" id="SM00676">
    <property type="entry name" value="DM10"/>
    <property type="match status" value="3"/>
</dbReference>
<keyword evidence="3" id="KW-0963">Cytoplasm</keyword>
<feature type="compositionally biased region" description="Basic and acidic residues" evidence="7">
    <location>
        <begin position="623"/>
        <end position="638"/>
    </location>
</feature>
<feature type="domain" description="DM10" evidence="8">
    <location>
        <begin position="185"/>
        <end position="307"/>
    </location>
</feature>
<dbReference type="Proteomes" id="UP000574390">
    <property type="component" value="Unassembled WGS sequence"/>
</dbReference>
<feature type="domain" description="DM10" evidence="8">
    <location>
        <begin position="363"/>
        <end position="463"/>
    </location>
</feature>
<keyword evidence="4" id="KW-0677">Repeat</keyword>
<proteinExistence type="predicted"/>
<dbReference type="GO" id="GO:0005930">
    <property type="term" value="C:axoneme"/>
    <property type="evidence" value="ECO:0007669"/>
    <property type="project" value="TreeGrafter"/>
</dbReference>
<keyword evidence="6" id="KW-0966">Cell projection</keyword>
<name>A0A7J6R6C9_PEROL</name>
<gene>
    <name evidence="9" type="primary">EFHC2_8</name>
    <name evidence="9" type="ORF">FOZ62_029356</name>
</gene>
<dbReference type="InterPro" id="IPR022100">
    <property type="entry name" value="WDHD1/CFT4_beta-prop_2nd"/>
</dbReference>
<evidence type="ECO:0000256" key="3">
    <source>
        <dbReference type="ARBA" id="ARBA00022490"/>
    </source>
</evidence>
<comment type="subcellular location">
    <subcellularLocation>
        <location evidence="1">Cell projection</location>
        <location evidence="1">Cilium</location>
    </subcellularLocation>
    <subcellularLocation>
        <location evidence="2">Cytoplasm</location>
        <location evidence="2">Cytoskeleton</location>
    </subcellularLocation>
</comment>
<keyword evidence="5" id="KW-0206">Cytoskeleton</keyword>
<evidence type="ECO:0000256" key="7">
    <source>
        <dbReference type="SAM" id="MobiDB-lite"/>
    </source>
</evidence>
<evidence type="ECO:0000313" key="10">
    <source>
        <dbReference type="Proteomes" id="UP000574390"/>
    </source>
</evidence>
<accession>A0A7J6R6C9</accession>
<reference evidence="9 10" key="1">
    <citation type="submission" date="2020-04" db="EMBL/GenBank/DDBJ databases">
        <title>Perkinsus olseni comparative genomics.</title>
        <authorList>
            <person name="Bogema D.R."/>
        </authorList>
    </citation>
    <scope>NUCLEOTIDE SEQUENCE [LARGE SCALE GENOMIC DNA]</scope>
    <source>
        <strain evidence="9">ATCC PRA-205</strain>
    </source>
</reference>
<dbReference type="Pfam" id="PF06565">
    <property type="entry name" value="DM10_dom"/>
    <property type="match status" value="3"/>
</dbReference>
<feature type="compositionally biased region" description="Acidic residues" evidence="7">
    <location>
        <begin position="642"/>
        <end position="653"/>
    </location>
</feature>
<dbReference type="GO" id="GO:0000281">
    <property type="term" value="P:mitotic cytokinesis"/>
    <property type="evidence" value="ECO:0007669"/>
    <property type="project" value="TreeGrafter"/>
</dbReference>
<dbReference type="GO" id="GO:0060285">
    <property type="term" value="P:cilium-dependent cell motility"/>
    <property type="evidence" value="ECO:0007669"/>
    <property type="project" value="TreeGrafter"/>
</dbReference>
<sequence>MVAVAKNAPDLRIQPAWMQHDKQVLRYYAYFQEPVVESPIENFRIRKCTIFYYLEDGSLQISEPKVHNSGLQQGPFLKRHRVEHPDGGYFGPDNLRCGITINVYGRKFMVTSCDKFTKDFYKERGLDIGEERETPLDQYTAAKQNSAQLSQQPIPEAVREQKVYNEMILGGGRTNPKMKQYLENDRKVLRFYAYWDDKTRYGTRQYYTIHFFLVDDTLEILEIHTRNSGRDRYPTFYKRGPLLKKPIPVHTPGMFVDEMKTVYDETGGRMQYSPHDLSTNTTIAVYGREFFIYDCDSATREFYKKFNGNPQEAVELDVEPPTHYELTKPPHIGVGLEEDSLGSCYSLRPKPPRQDMVKKMMNSGKILRFEARMDNNQPEDANRRFIIGVYLLDDQVAVWEMRCRNSGQTEGKFSEKSRKRNPATGQWFSPSEFYVGATVTLAAVPFYIVRADEYTLKFMEEQGSSMGFHYSDLNTIATKLAPLESCEDFTSRSRIDPDELNELVASCIGRRLVDHEIVTIIRSCGDLSKEPCEIDVSKVMEAVQRDVIDVECLLASSCSADYDRPISRTRRVMSSPSSPPSSSSPAPSSCSSSSSPAKPTTGRRLKTAKDFVDEEAASSAGGDDTRGDDLFAEEDPHQEAPNSEDELMDEIDATAEREQAASPPEPSAVASPARVEVSRDARQHRPTRMMTVQPAFCPGANTPQGIQATDGNNGINKILLCWNSHGVVTRQMLTPPDVQVPDDEVPESALEITYTTPGAPPRQTRIKDSVYGWSMASISDKGVVLGAPCLASEATDDDVYDEDDFVTDTKQGGENPTNVARVQFRPSANYRPGISNSGPRDWTASVPSGEQLVCVAIGRDFVTGMTNCRKLGPRLRIWSLNAGLPTNVLSIGCPSSRPVSMVASASSGLILWAAADHGGDATKIRYCLAHSAGSGSRMGVLSEGPLPVSADGHHDAGQGPTLTWIGMTSESIPLSMDSVGMMRALLPTGMATAGPSVDLRWMPVYDCVAEIQRENEGFWAIGGTGLNLHICRTRYEDAYEPRGLALPRVIPSITWRIRLSSSKGSDKTNLGDRPENERAFAERAVATWKQLCWDRGVDLGEDPSDMKKTTVGLDKKLVMTFRDLVQSKQLEAAYDTSTLALQIPATPRFMAKMALKLGQPLLAARIEEDMASVAIPSIPAVPQARPVMPSSAPSAQTSAPSPARAAPPRTAFDPVEGEQRREAPVAEEVTEGRNQEIPKRAPIRGNPFANRKRRQNDVVDSNAAKVLRADG</sequence>
<feature type="region of interest" description="Disordered" evidence="7">
    <location>
        <begin position="566"/>
        <end position="685"/>
    </location>
</feature>